<dbReference type="EMBL" id="JAHCVI010000005">
    <property type="protein sequence ID" value="KAG7285365.1"/>
    <property type="molecule type" value="Genomic_DNA"/>
</dbReference>
<gene>
    <name evidence="1" type="ORF">NEMBOFW57_009991</name>
</gene>
<evidence type="ECO:0000313" key="1">
    <source>
        <dbReference type="EMBL" id="KAG7285365.1"/>
    </source>
</evidence>
<dbReference type="Proteomes" id="UP001197093">
    <property type="component" value="Unassembled WGS sequence"/>
</dbReference>
<sequence length="319" mass="35448">MSPGLVNLALYRVKVAVLAGGLQKLASNNSQNAPELFHPELPTYWYWGTSGVCDVYSNGETRCRRQFPPTNGLITIVEESLRDHLGTGQEPLVNSIVSSWNATLNSIDSSKLHNKEAKFTAESKAAVALAVIAVIVDEVKMATNDMDYAANYEDETYFEREHYQVFLVHVPALQFEQFRRFLYVELNCLQLGTHTGHKFQLRAKSSALGGSSAQNTLLDQTCSHPYVSYAGAELRLIGWVQRGKFEEFRQLCGEVSRIDHDCCHTWTNAAINALHEARLLLPLRQSDDGSICCGPHANVPGQTTHDTPLKEAEILNVKA</sequence>
<accession>A0AAD4EQG4</accession>
<name>A0AAD4EQG4_9PEZI</name>
<reference evidence="1" key="1">
    <citation type="submission" date="2023-02" db="EMBL/GenBank/DDBJ databases">
        <authorList>
            <person name="Palmer J.M."/>
        </authorList>
    </citation>
    <scope>NUCLEOTIDE SEQUENCE</scope>
    <source>
        <strain evidence="1">FW57</strain>
    </source>
</reference>
<dbReference type="AlphaFoldDB" id="A0AAD4EQG4"/>
<keyword evidence="2" id="KW-1185">Reference proteome</keyword>
<protein>
    <submittedName>
        <fullName evidence="1">Uncharacterized protein</fullName>
    </submittedName>
</protein>
<organism evidence="1 2">
    <name type="scientific">Staphylotrichum longicolle</name>
    <dbReference type="NCBI Taxonomy" id="669026"/>
    <lineage>
        <taxon>Eukaryota</taxon>
        <taxon>Fungi</taxon>
        <taxon>Dikarya</taxon>
        <taxon>Ascomycota</taxon>
        <taxon>Pezizomycotina</taxon>
        <taxon>Sordariomycetes</taxon>
        <taxon>Sordariomycetidae</taxon>
        <taxon>Sordariales</taxon>
        <taxon>Chaetomiaceae</taxon>
        <taxon>Staphylotrichum</taxon>
    </lineage>
</organism>
<proteinExistence type="predicted"/>
<evidence type="ECO:0000313" key="2">
    <source>
        <dbReference type="Proteomes" id="UP001197093"/>
    </source>
</evidence>
<comment type="caution">
    <text evidence="1">The sequence shown here is derived from an EMBL/GenBank/DDBJ whole genome shotgun (WGS) entry which is preliminary data.</text>
</comment>